<evidence type="ECO:0000313" key="2">
    <source>
        <dbReference type="EMBL" id="CAI09360.1"/>
    </source>
</evidence>
<protein>
    <submittedName>
        <fullName evidence="2">Uncharacterized protein</fullName>
    </submittedName>
</protein>
<feature type="region of interest" description="Disordered" evidence="1">
    <location>
        <begin position="77"/>
        <end position="97"/>
    </location>
</feature>
<dbReference type="AlphaFoldDB" id="Q5P004"/>
<dbReference type="HOGENOM" id="CLU_2340729_0_0_4"/>
<dbReference type="Proteomes" id="UP000006552">
    <property type="component" value="Chromosome"/>
</dbReference>
<gene>
    <name evidence="2" type="ORF">ebA5693</name>
</gene>
<reference evidence="2 3" key="1">
    <citation type="journal article" date="2005" name="Arch. Microbiol.">
        <title>The genome sequence of an anaerobic aromatic-degrading denitrifying bacterium, strain EbN1.</title>
        <authorList>
            <person name="Rabus R."/>
            <person name="Kube M."/>
            <person name="Heider J."/>
            <person name="Beck A."/>
            <person name="Heitmann K."/>
            <person name="Widdel F."/>
            <person name="Reinhardt R."/>
        </authorList>
    </citation>
    <scope>NUCLEOTIDE SEQUENCE [LARGE SCALE GENOMIC DNA]</scope>
    <source>
        <strain evidence="2 3">EbN1</strain>
    </source>
</reference>
<dbReference type="EMBL" id="CR555306">
    <property type="protein sequence ID" value="CAI09360.1"/>
    <property type="molecule type" value="Genomic_DNA"/>
</dbReference>
<sequence length="97" mass="10034">MWKVRSALGGRGAAARVYISGVCNWGAAEPVGSVGDRLRSRRSSTCASPCPAPPLLAVRSWRRTLATAAATRTADVRMSEFGDSASAGTAGRPTSPD</sequence>
<accession>Q5P004</accession>
<keyword evidence="3" id="KW-1185">Reference proteome</keyword>
<dbReference type="KEGG" id="eba:ebA5693"/>
<dbReference type="STRING" id="76114.ebA5693"/>
<name>Q5P004_AROAE</name>
<proteinExistence type="predicted"/>
<evidence type="ECO:0000313" key="3">
    <source>
        <dbReference type="Proteomes" id="UP000006552"/>
    </source>
</evidence>
<evidence type="ECO:0000256" key="1">
    <source>
        <dbReference type="SAM" id="MobiDB-lite"/>
    </source>
</evidence>
<organism evidence="2 3">
    <name type="scientific">Aromatoleum aromaticum (strain DSM 19018 / LMG 30748 / EbN1)</name>
    <name type="common">Azoarcus sp. (strain EbN1)</name>
    <dbReference type="NCBI Taxonomy" id="76114"/>
    <lineage>
        <taxon>Bacteria</taxon>
        <taxon>Pseudomonadati</taxon>
        <taxon>Pseudomonadota</taxon>
        <taxon>Betaproteobacteria</taxon>
        <taxon>Rhodocyclales</taxon>
        <taxon>Rhodocyclaceae</taxon>
        <taxon>Aromatoleum</taxon>
    </lineage>
</organism>